<organism evidence="6 7">
    <name type="scientific">Actinocorallia herbida</name>
    <dbReference type="NCBI Taxonomy" id="58109"/>
    <lineage>
        <taxon>Bacteria</taxon>
        <taxon>Bacillati</taxon>
        <taxon>Actinomycetota</taxon>
        <taxon>Actinomycetes</taxon>
        <taxon>Streptosporangiales</taxon>
        <taxon>Thermomonosporaceae</taxon>
        <taxon>Actinocorallia</taxon>
    </lineage>
</organism>
<keyword evidence="4 5" id="KW-0472">Membrane</keyword>
<dbReference type="AlphaFoldDB" id="A0A3N1CV10"/>
<dbReference type="GO" id="GO:0005886">
    <property type="term" value="C:plasma membrane"/>
    <property type="evidence" value="ECO:0007669"/>
    <property type="project" value="UniProtKB-ARBA"/>
</dbReference>
<dbReference type="Pfam" id="PF02361">
    <property type="entry name" value="CbiQ"/>
    <property type="match status" value="1"/>
</dbReference>
<keyword evidence="2 5" id="KW-0812">Transmembrane</keyword>
<keyword evidence="3 5" id="KW-1133">Transmembrane helix</keyword>
<comment type="subcellular location">
    <subcellularLocation>
        <location evidence="1">Membrane</location>
        <topology evidence="1">Multi-pass membrane protein</topology>
    </subcellularLocation>
</comment>
<evidence type="ECO:0000313" key="7">
    <source>
        <dbReference type="Proteomes" id="UP000272400"/>
    </source>
</evidence>
<evidence type="ECO:0000256" key="5">
    <source>
        <dbReference type="SAM" id="Phobius"/>
    </source>
</evidence>
<sequence length="199" mass="21036">MNGTWYEPGTSPVHRAPAGGKLVFLFVFAAVVFAVGSPAWLGGICAAVAAGYAVARIPARRCLPLLRSLVLLVVFVFAIQGWLLGPAAALVVCLRLVAALAAAHLFTVTMRVDDLVSAVERALGPFRRFGVRPERLGLLVGLTLQAVAALTKIAAEVREAATARDARYSLTAFVAPLLIRTIRHSDELAEALAARGEPD</sequence>
<feature type="transmembrane region" description="Helical" evidence="5">
    <location>
        <begin position="65"/>
        <end position="83"/>
    </location>
</feature>
<feature type="transmembrane region" description="Helical" evidence="5">
    <location>
        <begin position="89"/>
        <end position="108"/>
    </location>
</feature>
<protein>
    <submittedName>
        <fullName evidence="6">Biotin transport system permease protein</fullName>
    </submittedName>
</protein>
<dbReference type="Proteomes" id="UP000272400">
    <property type="component" value="Unassembled WGS sequence"/>
</dbReference>
<reference evidence="6 7" key="1">
    <citation type="submission" date="2018-11" db="EMBL/GenBank/DDBJ databases">
        <title>Sequencing the genomes of 1000 actinobacteria strains.</title>
        <authorList>
            <person name="Klenk H.-P."/>
        </authorList>
    </citation>
    <scope>NUCLEOTIDE SEQUENCE [LARGE SCALE GENOMIC DNA]</scope>
    <source>
        <strain evidence="6 7">DSM 44254</strain>
    </source>
</reference>
<comment type="caution">
    <text evidence="6">The sequence shown here is derived from an EMBL/GenBank/DDBJ whole genome shotgun (WGS) entry which is preliminary data.</text>
</comment>
<evidence type="ECO:0000256" key="2">
    <source>
        <dbReference type="ARBA" id="ARBA00022692"/>
    </source>
</evidence>
<evidence type="ECO:0000256" key="1">
    <source>
        <dbReference type="ARBA" id="ARBA00004141"/>
    </source>
</evidence>
<evidence type="ECO:0000313" key="6">
    <source>
        <dbReference type="EMBL" id="ROO85150.1"/>
    </source>
</evidence>
<proteinExistence type="predicted"/>
<keyword evidence="7" id="KW-1185">Reference proteome</keyword>
<dbReference type="InterPro" id="IPR003339">
    <property type="entry name" value="ABC/ECF_trnsptr_transmembrane"/>
</dbReference>
<dbReference type="RefSeq" id="WP_123664691.1">
    <property type="nucleotide sequence ID" value="NZ_RJKE01000001.1"/>
</dbReference>
<dbReference type="EMBL" id="RJKE01000001">
    <property type="protein sequence ID" value="ROO85150.1"/>
    <property type="molecule type" value="Genomic_DNA"/>
</dbReference>
<gene>
    <name evidence="6" type="ORF">EDD29_2690</name>
</gene>
<evidence type="ECO:0000256" key="3">
    <source>
        <dbReference type="ARBA" id="ARBA00022989"/>
    </source>
</evidence>
<accession>A0A3N1CV10</accession>
<dbReference type="OrthoDB" id="509049at2"/>
<evidence type="ECO:0000256" key="4">
    <source>
        <dbReference type="ARBA" id="ARBA00023136"/>
    </source>
</evidence>
<feature type="transmembrane region" description="Helical" evidence="5">
    <location>
        <begin position="22"/>
        <end position="53"/>
    </location>
</feature>
<name>A0A3N1CV10_9ACTN</name>